<dbReference type="EMBL" id="LGUP01000124">
    <property type="protein sequence ID" value="KOG27699.1"/>
    <property type="molecule type" value="Genomic_DNA"/>
</dbReference>
<comment type="caution">
    <text evidence="1">The sequence shown here is derived from an EMBL/GenBank/DDBJ whole genome shotgun (WGS) entry which is preliminary data.</text>
</comment>
<evidence type="ECO:0000313" key="2">
    <source>
        <dbReference type="Proteomes" id="UP000037023"/>
    </source>
</evidence>
<dbReference type="AlphaFoldDB" id="A0A0L8KPR2"/>
<evidence type="ECO:0000313" key="1">
    <source>
        <dbReference type="EMBL" id="KOG27699.1"/>
    </source>
</evidence>
<sequence length="194" mass="20851">MVTVEVATSVVERRLSAGELSCPDCDGVLARWGWGRSRRLRGPAGVVEVRPRRARCRSCGETHILLPVLSLVRRADAAEVVGVGLELAAVGWGSRRIAERLGRPVTTVRGWLRCWSRRAGRATEVFTGWLVALADDPARVLPAPAGSAVADAVCAVTGFAFAARARSRMLKVPTWLLVSAACHERLLAPGWPPA</sequence>
<dbReference type="Proteomes" id="UP000037023">
    <property type="component" value="Unassembled WGS sequence"/>
</dbReference>
<reference evidence="1 2" key="1">
    <citation type="submission" date="2015-06" db="EMBL/GenBank/DDBJ databases">
        <authorList>
            <person name="Hoefler B.C."/>
            <person name="Straight P.D."/>
        </authorList>
    </citation>
    <scope>NUCLEOTIDE SEQUENCE [LARGE SCALE GENOMIC DNA]</scope>
    <source>
        <strain evidence="1 2">NRRL 3427</strain>
    </source>
</reference>
<name>A0A0L8KPR2_STRVR</name>
<organism evidence="1 2">
    <name type="scientific">Streptomyces viridochromogenes</name>
    <dbReference type="NCBI Taxonomy" id="1938"/>
    <lineage>
        <taxon>Bacteria</taxon>
        <taxon>Bacillati</taxon>
        <taxon>Actinomycetota</taxon>
        <taxon>Actinomycetes</taxon>
        <taxon>Kitasatosporales</taxon>
        <taxon>Streptomycetaceae</taxon>
        <taxon>Streptomyces</taxon>
    </lineage>
</organism>
<accession>A0A0L8KPR2</accession>
<gene>
    <name evidence="1" type="ORF">ADK34_15460</name>
</gene>
<proteinExistence type="predicted"/>
<dbReference type="PATRIC" id="fig|1938.6.peg.3334"/>
<protein>
    <submittedName>
        <fullName evidence="1">Uncharacterized protein</fullName>
    </submittedName>
</protein>